<comment type="caution">
    <text evidence="6">The sequence shown here is derived from an EMBL/GenBank/DDBJ whole genome shotgun (WGS) entry which is preliminary data.</text>
</comment>
<dbReference type="Pfam" id="PF02854">
    <property type="entry name" value="MIF4G"/>
    <property type="match status" value="1"/>
</dbReference>
<dbReference type="EMBL" id="NBCO01000010">
    <property type="protein sequence ID" value="ORC89843.1"/>
    <property type="molecule type" value="Genomic_DNA"/>
</dbReference>
<evidence type="ECO:0000256" key="2">
    <source>
        <dbReference type="ARBA" id="ARBA00022540"/>
    </source>
</evidence>
<name>A0A1X0NZC7_9TRYP</name>
<dbReference type="SMART" id="SM00543">
    <property type="entry name" value="MIF4G"/>
    <property type="match status" value="1"/>
</dbReference>
<dbReference type="InterPro" id="IPR003890">
    <property type="entry name" value="MIF4G-like_typ-3"/>
</dbReference>
<feature type="region of interest" description="Disordered" evidence="4">
    <location>
        <begin position="299"/>
        <end position="379"/>
    </location>
</feature>
<reference evidence="6 7" key="1">
    <citation type="submission" date="2017-03" db="EMBL/GenBank/DDBJ databases">
        <title>An alternative strategy for trypanosome survival in the mammalian bloodstream revealed through genome and transcriptome analysis of the ubiquitous bovine parasite Trypanosoma (Megatrypanum) theileri.</title>
        <authorList>
            <person name="Kelly S."/>
            <person name="Ivens A."/>
            <person name="Mott A."/>
            <person name="O'Neill E."/>
            <person name="Emms D."/>
            <person name="Macleod O."/>
            <person name="Voorheis P."/>
            <person name="Matthews J."/>
            <person name="Matthews K."/>
            <person name="Carrington M."/>
        </authorList>
    </citation>
    <scope>NUCLEOTIDE SEQUENCE [LARGE SCALE GENOMIC DNA]</scope>
    <source>
        <strain evidence="6">Edinburgh</strain>
    </source>
</reference>
<organism evidence="6 7">
    <name type="scientific">Trypanosoma theileri</name>
    <dbReference type="NCBI Taxonomy" id="67003"/>
    <lineage>
        <taxon>Eukaryota</taxon>
        <taxon>Discoba</taxon>
        <taxon>Euglenozoa</taxon>
        <taxon>Kinetoplastea</taxon>
        <taxon>Metakinetoplastina</taxon>
        <taxon>Trypanosomatida</taxon>
        <taxon>Trypanosomatidae</taxon>
        <taxon>Trypanosoma</taxon>
    </lineage>
</organism>
<feature type="compositionally biased region" description="Polar residues" evidence="4">
    <location>
        <begin position="327"/>
        <end position="341"/>
    </location>
</feature>
<evidence type="ECO:0000313" key="6">
    <source>
        <dbReference type="EMBL" id="ORC89843.1"/>
    </source>
</evidence>
<keyword evidence="3" id="KW-0648">Protein biosynthesis</keyword>
<dbReference type="PANTHER" id="PTHR23253:SF9">
    <property type="entry name" value="EUKARYOTIC TRANSLATION INITIATION FACTOR 4 GAMMA 2"/>
    <property type="match status" value="1"/>
</dbReference>
<keyword evidence="7" id="KW-1185">Reference proteome</keyword>
<dbReference type="STRING" id="67003.A0A1X0NZC7"/>
<proteinExistence type="inferred from homology"/>
<gene>
    <name evidence="6" type="ORF">TM35_000101110</name>
</gene>
<feature type="compositionally biased region" description="Basic and acidic residues" evidence="4">
    <location>
        <begin position="315"/>
        <end position="324"/>
    </location>
</feature>
<evidence type="ECO:0000256" key="1">
    <source>
        <dbReference type="ARBA" id="ARBA00005775"/>
    </source>
</evidence>
<feature type="domain" description="MIF4G" evidence="5">
    <location>
        <begin position="61"/>
        <end position="286"/>
    </location>
</feature>
<dbReference type="OrthoDB" id="514777at2759"/>
<dbReference type="SUPFAM" id="SSF48371">
    <property type="entry name" value="ARM repeat"/>
    <property type="match status" value="1"/>
</dbReference>
<dbReference type="Gene3D" id="1.25.40.180">
    <property type="match status" value="1"/>
</dbReference>
<dbReference type="GeneID" id="39984382"/>
<protein>
    <submittedName>
        <fullName evidence="6">Putative eukaryotic translation initiation factor 4 gamma</fullName>
    </submittedName>
</protein>
<evidence type="ECO:0000313" key="7">
    <source>
        <dbReference type="Proteomes" id="UP000192257"/>
    </source>
</evidence>
<dbReference type="RefSeq" id="XP_028883909.1">
    <property type="nucleotide sequence ID" value="XM_029024602.1"/>
</dbReference>
<evidence type="ECO:0000259" key="5">
    <source>
        <dbReference type="SMART" id="SM00543"/>
    </source>
</evidence>
<keyword evidence="2 6" id="KW-0396">Initiation factor</keyword>
<dbReference type="InterPro" id="IPR016024">
    <property type="entry name" value="ARM-type_fold"/>
</dbReference>
<dbReference type="Proteomes" id="UP000192257">
    <property type="component" value="Unassembled WGS sequence"/>
</dbReference>
<dbReference type="GO" id="GO:0016281">
    <property type="term" value="C:eukaryotic translation initiation factor 4F complex"/>
    <property type="evidence" value="ECO:0007669"/>
    <property type="project" value="TreeGrafter"/>
</dbReference>
<dbReference type="GO" id="GO:0003729">
    <property type="term" value="F:mRNA binding"/>
    <property type="evidence" value="ECO:0007669"/>
    <property type="project" value="TreeGrafter"/>
</dbReference>
<dbReference type="PANTHER" id="PTHR23253">
    <property type="entry name" value="EUKARYOTIC TRANSLATION INITIATION FACTOR 4 GAMMA"/>
    <property type="match status" value="1"/>
</dbReference>
<dbReference type="GO" id="GO:0003743">
    <property type="term" value="F:translation initiation factor activity"/>
    <property type="evidence" value="ECO:0007669"/>
    <property type="project" value="UniProtKB-KW"/>
</dbReference>
<accession>A0A1X0NZC7</accession>
<dbReference type="AlphaFoldDB" id="A0A1X0NZC7"/>
<evidence type="ECO:0000256" key="3">
    <source>
        <dbReference type="ARBA" id="ARBA00022917"/>
    </source>
</evidence>
<comment type="similarity">
    <text evidence="1">Belongs to the eukaryotic initiation factor 4G family.</text>
</comment>
<evidence type="ECO:0000256" key="4">
    <source>
        <dbReference type="SAM" id="MobiDB-lite"/>
    </source>
</evidence>
<dbReference type="VEuPathDB" id="TriTrypDB:TM35_000101110"/>
<sequence>MHVYSIQQILDVRPLYKDPPYPDFSLEEACRRKKMSQSKLVRGANAWVAGGSAKTTVEWVQRLVQGSLNKLSAANFDKMLEKLQTDVIFSTEETLNKTVEIIFKKALEEPECSKWYAGVCYKLAEFEVSQSVSTQPVDGKKYSKLRNAVVGIAQEEFLSRRKMPSFDRLTEDEKEQLRSSFMRRKRANMKFIGELFMHKVLSHHTMMNIVQTIMQGEENAGDPASEDIEFLTELFLTIGESLDAIPDVRPKLDVYFKKLEVLKNQEKYTARIRFKILDLIELRRDLNWEPRAAAAAAAATTTTVANSKNSNTSKEPQRVTDKPPTRSPATLNSGNTPTSGAKKNKQAAFPDTAPNPPGEAASLAAGGDSTGGRNWSSIVKPAGQQRDGLLLRNTESVSFEARVRSLFQEWVAECTNDFIHEWMNEFRNCQRRFDSEEDLCKAAAAEVVREACMTTKKEAQHEACSFLTVGLFLADDEVLDGFAMALVSAIEEDILEDVPKFSERFITMLCIACRGDFVADMYYDAARVLCTAYGMLRVRDESTLDTLMDFWHKLQRPPENENAMLAPVTLQYLADMSTNGQAPLTGRIIASLQNIGLVNDEMVKEWLEIPVEGAVAEVVEAYKKAARELSLKTV</sequence>